<evidence type="ECO:0000313" key="2">
    <source>
        <dbReference type="Proteomes" id="UP001279734"/>
    </source>
</evidence>
<dbReference type="EMBL" id="BSYO01000021">
    <property type="protein sequence ID" value="GMH20130.1"/>
    <property type="molecule type" value="Genomic_DNA"/>
</dbReference>
<dbReference type="AlphaFoldDB" id="A0AAD3XXQ2"/>
<dbReference type="Proteomes" id="UP001279734">
    <property type="component" value="Unassembled WGS sequence"/>
</dbReference>
<protein>
    <submittedName>
        <fullName evidence="1">Uncharacterized protein</fullName>
    </submittedName>
</protein>
<comment type="caution">
    <text evidence="1">The sequence shown here is derived from an EMBL/GenBank/DDBJ whole genome shotgun (WGS) entry which is preliminary data.</text>
</comment>
<name>A0AAD3XXQ2_NEPGR</name>
<reference evidence="1" key="1">
    <citation type="submission" date="2023-05" db="EMBL/GenBank/DDBJ databases">
        <title>Nepenthes gracilis genome sequencing.</title>
        <authorList>
            <person name="Fukushima K."/>
        </authorList>
    </citation>
    <scope>NUCLEOTIDE SEQUENCE</scope>
    <source>
        <strain evidence="1">SING2019-196</strain>
    </source>
</reference>
<evidence type="ECO:0000313" key="1">
    <source>
        <dbReference type="EMBL" id="GMH20130.1"/>
    </source>
</evidence>
<keyword evidence="2" id="KW-1185">Reference proteome</keyword>
<proteinExistence type="predicted"/>
<accession>A0AAD3XXQ2</accession>
<organism evidence="1 2">
    <name type="scientific">Nepenthes gracilis</name>
    <name type="common">Slender pitcher plant</name>
    <dbReference type="NCBI Taxonomy" id="150966"/>
    <lineage>
        <taxon>Eukaryota</taxon>
        <taxon>Viridiplantae</taxon>
        <taxon>Streptophyta</taxon>
        <taxon>Embryophyta</taxon>
        <taxon>Tracheophyta</taxon>
        <taxon>Spermatophyta</taxon>
        <taxon>Magnoliopsida</taxon>
        <taxon>eudicotyledons</taxon>
        <taxon>Gunneridae</taxon>
        <taxon>Pentapetalae</taxon>
        <taxon>Caryophyllales</taxon>
        <taxon>Nepenthaceae</taxon>
        <taxon>Nepenthes</taxon>
    </lineage>
</organism>
<gene>
    <name evidence="1" type="ORF">Nepgr_021971</name>
</gene>
<sequence>MFSSASSRSIFLLQEIGGERQDGGNDHGDGRKVCRRAARRARCRSRSCGFGRQHRAHGDDGYKNGAAEFLRFHRKKYCEKRVKATLPQEIQSPTLSPETAPPWSLPLGPPTTVEDATFDSFRQHLYSTATPFFVAHF</sequence>